<organism evidence="3 4">
    <name type="scientific">Pedobacter nutrimenti</name>
    <dbReference type="NCBI Taxonomy" id="1241337"/>
    <lineage>
        <taxon>Bacteria</taxon>
        <taxon>Pseudomonadati</taxon>
        <taxon>Bacteroidota</taxon>
        <taxon>Sphingobacteriia</taxon>
        <taxon>Sphingobacteriales</taxon>
        <taxon>Sphingobacteriaceae</taxon>
        <taxon>Pedobacter</taxon>
    </lineage>
</organism>
<protein>
    <submittedName>
        <fullName evidence="3">Peptidoglycan/LPS O-acetylase OafA/YrhL</fullName>
    </submittedName>
</protein>
<keyword evidence="1" id="KW-0812">Transmembrane</keyword>
<feature type="transmembrane region" description="Helical" evidence="1">
    <location>
        <begin position="89"/>
        <end position="108"/>
    </location>
</feature>
<accession>A0A318UIR9</accession>
<dbReference type="EMBL" id="QKLU01000005">
    <property type="protein sequence ID" value="PYF73004.1"/>
    <property type="molecule type" value="Genomic_DNA"/>
</dbReference>
<feature type="transmembrane region" description="Helical" evidence="1">
    <location>
        <begin position="244"/>
        <end position="266"/>
    </location>
</feature>
<dbReference type="InterPro" id="IPR050879">
    <property type="entry name" value="Acyltransferase_3"/>
</dbReference>
<feature type="transmembrane region" description="Helical" evidence="1">
    <location>
        <begin position="311"/>
        <end position="329"/>
    </location>
</feature>
<keyword evidence="1" id="KW-0472">Membrane</keyword>
<feature type="transmembrane region" description="Helical" evidence="1">
    <location>
        <begin position="272"/>
        <end position="290"/>
    </location>
</feature>
<dbReference type="RefSeq" id="WP_110832973.1">
    <property type="nucleotide sequence ID" value="NZ_QKLU01000005.1"/>
</dbReference>
<evidence type="ECO:0000313" key="3">
    <source>
        <dbReference type="EMBL" id="PYF73004.1"/>
    </source>
</evidence>
<feature type="transmembrane region" description="Helical" evidence="1">
    <location>
        <begin position="120"/>
        <end position="139"/>
    </location>
</feature>
<dbReference type="Pfam" id="PF01757">
    <property type="entry name" value="Acyl_transf_3"/>
    <property type="match status" value="1"/>
</dbReference>
<dbReference type="OrthoDB" id="9796461at2"/>
<feature type="transmembrane region" description="Helical" evidence="1">
    <location>
        <begin position="341"/>
        <end position="360"/>
    </location>
</feature>
<feature type="transmembrane region" description="Helical" evidence="1">
    <location>
        <begin position="50"/>
        <end position="69"/>
    </location>
</feature>
<dbReference type="AlphaFoldDB" id="A0A318UIR9"/>
<dbReference type="GO" id="GO:0016747">
    <property type="term" value="F:acyltransferase activity, transferring groups other than amino-acyl groups"/>
    <property type="evidence" value="ECO:0007669"/>
    <property type="project" value="InterPro"/>
</dbReference>
<comment type="caution">
    <text evidence="3">The sequence shown here is derived from an EMBL/GenBank/DDBJ whole genome shotgun (WGS) entry which is preliminary data.</text>
</comment>
<feature type="transmembrane region" description="Helical" evidence="1">
    <location>
        <begin position="154"/>
        <end position="173"/>
    </location>
</feature>
<sequence>MNFSASQLATKPHYPILDGLRGVAAVMVVFFHIFEIFSGGDHTKQFINHGYLAVDFFFLLSGFVIGHAYNDRWGQMSLKQFFKRRLIRLHPMIIMGMTIGALCFYFSASQKLFPLVADTSFWKLGIVMLLGYLLLPVTIPMDIRGWQEMYPLNGPAWSLFFEYIANLVYALVLRKASTKVLAVLTFLSAAWLIYYTVTSTGGDVIGGWSINAEQLKIGFTRLAFPFLAGLLLHKIFSPIKLSNAFFWCSILVIAILSVPRIGGHHYLWQNGIYDATAIIILFPLVVYLGASGSIKNKITKKCCTFLGELSYPVYMVHFPITYVFYAWVVNNNVPLEQAWPIGLMVFVVSIALAYLCLKLYDMPLRKWLIKRGIHD</sequence>
<reference evidence="3 4" key="1">
    <citation type="submission" date="2018-06" db="EMBL/GenBank/DDBJ databases">
        <title>Genomic Encyclopedia of Archaeal and Bacterial Type Strains, Phase II (KMG-II): from individual species to whole genera.</title>
        <authorList>
            <person name="Goeker M."/>
        </authorList>
    </citation>
    <scope>NUCLEOTIDE SEQUENCE [LARGE SCALE GENOMIC DNA]</scope>
    <source>
        <strain evidence="3 4">DSM 27372</strain>
    </source>
</reference>
<dbReference type="Proteomes" id="UP000248198">
    <property type="component" value="Unassembled WGS sequence"/>
</dbReference>
<dbReference type="PANTHER" id="PTHR23028">
    <property type="entry name" value="ACETYLTRANSFERASE"/>
    <property type="match status" value="1"/>
</dbReference>
<dbReference type="PANTHER" id="PTHR23028:SF134">
    <property type="entry name" value="PUTATIVE (AFU_ORTHOLOGUE AFUA_4G08520)-RELATED"/>
    <property type="match status" value="1"/>
</dbReference>
<keyword evidence="1" id="KW-1133">Transmembrane helix</keyword>
<evidence type="ECO:0000259" key="2">
    <source>
        <dbReference type="Pfam" id="PF01757"/>
    </source>
</evidence>
<keyword evidence="4" id="KW-1185">Reference proteome</keyword>
<feature type="domain" description="Acyltransferase 3" evidence="2">
    <location>
        <begin position="17"/>
        <end position="356"/>
    </location>
</feature>
<feature type="transmembrane region" description="Helical" evidence="1">
    <location>
        <begin position="180"/>
        <end position="197"/>
    </location>
</feature>
<evidence type="ECO:0000313" key="4">
    <source>
        <dbReference type="Proteomes" id="UP000248198"/>
    </source>
</evidence>
<name>A0A318UIR9_9SPHI</name>
<gene>
    <name evidence="3" type="ORF">B0O44_105379</name>
</gene>
<feature type="transmembrane region" description="Helical" evidence="1">
    <location>
        <begin position="217"/>
        <end position="237"/>
    </location>
</feature>
<proteinExistence type="predicted"/>
<dbReference type="InterPro" id="IPR002656">
    <property type="entry name" value="Acyl_transf_3_dom"/>
</dbReference>
<feature type="transmembrane region" description="Helical" evidence="1">
    <location>
        <begin position="20"/>
        <end position="38"/>
    </location>
</feature>
<evidence type="ECO:0000256" key="1">
    <source>
        <dbReference type="SAM" id="Phobius"/>
    </source>
</evidence>